<sequence>MRLSRPWLAGLATAVVAPCLSAAQISIVTNDPPNEGFNDPTPFTAEGGNNATTLGEARLNVVRAAAEQWGALLDSPVEIILEAGFEPLPDDQCDSDSGTLAAAGPATFFAAFDNAPDDNTFYPVALANALAGRDLAEDLPDIFADFNGAVDSDPNCLSNARFYYGFDHAGANNTIDFYNVVMHELGHGFGVTNGIDESGEAPREGFFIVYDRLLFDNSQNRLWTDMTVAQRQDSAVNTGNVVITGSQSAAGAADRGLRSGNGTDTNGRPLIYAPNPYEEGSSIAHWDTEAEPSLLMEPFAARSVRVNRGVDLTACLLADIGWQLLINDCHDDHLPDTPPEIGAIGDQTTTTSTPTGPVSFTVTDNNRTSAAGTLTLTGRSDNQSVVPDDQITFSGSDGTRSVNVTPTTRNSRAVITVVLSDGRYTAREQFEVVVRSTTGNLPPKARDDRITLLSTETATGSLLGDNGAGADSDPEGDTLQISAIDGSAGNVGTAFTTPAGSQLTVNADGSFSYTPGGDLASLPPGQEASETLEYTLEDSNGGADQAQVTFVITGDPGEDLHANTPSGATTLVIDNTRTLVDGIINVSGDLDYFRFTLSQTSDVVLTTTGETDTYATLTTDDGAFVAENDDIVLGQQRNFLIEITLAAGTYVLEVRGFDESVTGAYQLDASATPSDNTPVQPTDQGGGGGGSGAWTLALLPLIFGVRRRRR</sequence>
<dbReference type="OrthoDB" id="614750at2"/>
<organism evidence="3 4">
    <name type="scientific">Abyssibacter profundi</name>
    <dbReference type="NCBI Taxonomy" id="2182787"/>
    <lineage>
        <taxon>Bacteria</taxon>
        <taxon>Pseudomonadati</taxon>
        <taxon>Pseudomonadota</taxon>
        <taxon>Gammaproteobacteria</taxon>
        <taxon>Chromatiales</taxon>
        <taxon>Oceanococcaceae</taxon>
        <taxon>Abyssibacter</taxon>
    </lineage>
</organism>
<gene>
    <name evidence="3" type="ORF">DEH80_13180</name>
</gene>
<proteinExistence type="predicted"/>
<reference evidence="3 4" key="1">
    <citation type="submission" date="2018-05" db="EMBL/GenBank/DDBJ databases">
        <title>Abyssibacter profundi OUC007T gen. nov., sp. nov, a marine bacterium isolated from seawater of the Mariana Trench.</title>
        <authorList>
            <person name="Zhou S."/>
        </authorList>
    </citation>
    <scope>NUCLEOTIDE SEQUENCE [LARGE SCALE GENOMIC DNA]</scope>
    <source>
        <strain evidence="3 4">OUC007</strain>
    </source>
</reference>
<dbReference type="RefSeq" id="WP_109720976.1">
    <property type="nucleotide sequence ID" value="NZ_QEQK01000012.1"/>
</dbReference>
<name>A0A383XRC0_9GAMM</name>
<feature type="region of interest" description="Disordered" evidence="1">
    <location>
        <begin position="379"/>
        <end position="403"/>
    </location>
</feature>
<keyword evidence="2" id="KW-0732">Signal</keyword>
<feature type="region of interest" description="Disordered" evidence="1">
    <location>
        <begin position="459"/>
        <end position="478"/>
    </location>
</feature>
<dbReference type="SUPFAM" id="SSF89260">
    <property type="entry name" value="Collagen-binding domain"/>
    <property type="match status" value="1"/>
</dbReference>
<dbReference type="EMBL" id="QEQK01000012">
    <property type="protein sequence ID" value="PWN55174.1"/>
    <property type="molecule type" value="Genomic_DNA"/>
</dbReference>
<evidence type="ECO:0000256" key="2">
    <source>
        <dbReference type="SAM" id="SignalP"/>
    </source>
</evidence>
<dbReference type="Proteomes" id="UP000251800">
    <property type="component" value="Unassembled WGS sequence"/>
</dbReference>
<dbReference type="Gene3D" id="2.60.120.380">
    <property type="match status" value="1"/>
</dbReference>
<feature type="chain" id="PRO_5016764316" evidence="2">
    <location>
        <begin position="23"/>
        <end position="710"/>
    </location>
</feature>
<evidence type="ECO:0000313" key="3">
    <source>
        <dbReference type="EMBL" id="PWN55174.1"/>
    </source>
</evidence>
<evidence type="ECO:0000256" key="1">
    <source>
        <dbReference type="SAM" id="MobiDB-lite"/>
    </source>
</evidence>
<feature type="signal peptide" evidence="2">
    <location>
        <begin position="1"/>
        <end position="22"/>
    </location>
</feature>
<feature type="region of interest" description="Disordered" evidence="1">
    <location>
        <begin position="668"/>
        <end position="691"/>
    </location>
</feature>
<comment type="caution">
    <text evidence="3">The sequence shown here is derived from an EMBL/GenBank/DDBJ whole genome shotgun (WGS) entry which is preliminary data.</text>
</comment>
<dbReference type="AlphaFoldDB" id="A0A383XRC0"/>
<protein>
    <submittedName>
        <fullName evidence="3">Uncharacterized protein</fullName>
    </submittedName>
</protein>
<accession>A0A383XRC0</accession>
<keyword evidence="4" id="KW-1185">Reference proteome</keyword>
<dbReference type="Pfam" id="PF17963">
    <property type="entry name" value="Big_9"/>
    <property type="match status" value="1"/>
</dbReference>
<feature type="compositionally biased region" description="Polar residues" evidence="1">
    <location>
        <begin position="669"/>
        <end position="683"/>
    </location>
</feature>
<evidence type="ECO:0000313" key="4">
    <source>
        <dbReference type="Proteomes" id="UP000251800"/>
    </source>
</evidence>